<gene>
    <name evidence="2" type="ORF">AKO1_000024</name>
</gene>
<accession>A0AAW2ZSB7</accession>
<dbReference type="Pfam" id="PF13155">
    <property type="entry name" value="Toprim_2"/>
    <property type="match status" value="1"/>
</dbReference>
<dbReference type="InterPro" id="IPR003593">
    <property type="entry name" value="AAA+_ATPase"/>
</dbReference>
<dbReference type="Gene3D" id="3.40.50.300">
    <property type="entry name" value="P-loop containing nucleotide triphosphate hydrolases"/>
    <property type="match status" value="1"/>
</dbReference>
<dbReference type="InterPro" id="IPR034154">
    <property type="entry name" value="TOPRIM_DnaG/twinkle"/>
</dbReference>
<dbReference type="SUPFAM" id="SSF52540">
    <property type="entry name" value="P-loop containing nucleoside triphosphate hydrolases"/>
    <property type="match status" value="1"/>
</dbReference>
<protein>
    <submittedName>
        <fullName evidence="2">Peo1</fullName>
    </submittedName>
</protein>
<reference evidence="2 3" key="1">
    <citation type="submission" date="2024-03" db="EMBL/GenBank/DDBJ databases">
        <title>The Acrasis kona genome and developmental transcriptomes reveal deep origins of eukaryotic multicellular pathways.</title>
        <authorList>
            <person name="Sheikh S."/>
            <person name="Fu C.-J."/>
            <person name="Brown M.W."/>
            <person name="Baldauf S.L."/>
        </authorList>
    </citation>
    <scope>NUCLEOTIDE SEQUENCE [LARGE SCALE GENOMIC DNA]</scope>
    <source>
        <strain evidence="2 3">ATCC MYA-3509</strain>
    </source>
</reference>
<dbReference type="PANTHER" id="PTHR12873:SF0">
    <property type="entry name" value="TWINKLE MTDNA HELICASE"/>
    <property type="match status" value="1"/>
</dbReference>
<dbReference type="Pfam" id="PF13481">
    <property type="entry name" value="AAA_25"/>
    <property type="match status" value="1"/>
</dbReference>
<dbReference type="EMBL" id="JAOPGA020001818">
    <property type="protein sequence ID" value="KAL0491572.1"/>
    <property type="molecule type" value="Genomic_DNA"/>
</dbReference>
<dbReference type="GO" id="GO:0043139">
    <property type="term" value="F:5'-3' DNA helicase activity"/>
    <property type="evidence" value="ECO:0007669"/>
    <property type="project" value="InterPro"/>
</dbReference>
<proteinExistence type="predicted"/>
<dbReference type="CDD" id="cd01122">
    <property type="entry name" value="Twinkle_C"/>
    <property type="match status" value="1"/>
</dbReference>
<feature type="domain" description="SF4 helicase" evidence="1">
    <location>
        <begin position="332"/>
        <end position="578"/>
    </location>
</feature>
<dbReference type="GO" id="GO:0003697">
    <property type="term" value="F:single-stranded DNA binding"/>
    <property type="evidence" value="ECO:0007669"/>
    <property type="project" value="InterPro"/>
</dbReference>
<evidence type="ECO:0000313" key="2">
    <source>
        <dbReference type="EMBL" id="KAL0491572.1"/>
    </source>
</evidence>
<dbReference type="GO" id="GO:0006260">
    <property type="term" value="P:DNA replication"/>
    <property type="evidence" value="ECO:0007669"/>
    <property type="project" value="InterPro"/>
</dbReference>
<dbReference type="PROSITE" id="PS51199">
    <property type="entry name" value="SF4_HELICASE"/>
    <property type="match status" value="1"/>
</dbReference>
<evidence type="ECO:0000313" key="3">
    <source>
        <dbReference type="Proteomes" id="UP001431209"/>
    </source>
</evidence>
<dbReference type="SMART" id="SM00382">
    <property type="entry name" value="AAA"/>
    <property type="match status" value="1"/>
</dbReference>
<dbReference type="Gene3D" id="3.40.1360.10">
    <property type="match status" value="1"/>
</dbReference>
<comment type="caution">
    <text evidence="2">The sequence shown here is derived from an EMBL/GenBank/DDBJ whole genome shotgun (WGS) entry which is preliminary data.</text>
</comment>
<dbReference type="Proteomes" id="UP001431209">
    <property type="component" value="Unassembled WGS sequence"/>
</dbReference>
<dbReference type="InterPro" id="IPR027032">
    <property type="entry name" value="Twinkle-like"/>
</dbReference>
<evidence type="ECO:0000259" key="1">
    <source>
        <dbReference type="PROSITE" id="PS51199"/>
    </source>
</evidence>
<name>A0AAW2ZSB7_9EUKA</name>
<keyword evidence="3" id="KW-1185">Reference proteome</keyword>
<dbReference type="InterPro" id="IPR007694">
    <property type="entry name" value="DNA_helicase_DnaB-like_C"/>
</dbReference>
<dbReference type="GO" id="GO:0005524">
    <property type="term" value="F:ATP binding"/>
    <property type="evidence" value="ECO:0007669"/>
    <property type="project" value="InterPro"/>
</dbReference>
<dbReference type="AlphaFoldDB" id="A0AAW2ZSB7"/>
<dbReference type="CDD" id="cd01029">
    <property type="entry name" value="TOPRIM_primases"/>
    <property type="match status" value="1"/>
</dbReference>
<organism evidence="2 3">
    <name type="scientific">Acrasis kona</name>
    <dbReference type="NCBI Taxonomy" id="1008807"/>
    <lineage>
        <taxon>Eukaryota</taxon>
        <taxon>Discoba</taxon>
        <taxon>Heterolobosea</taxon>
        <taxon>Tetramitia</taxon>
        <taxon>Eutetramitia</taxon>
        <taxon>Acrasidae</taxon>
        <taxon>Acrasis</taxon>
    </lineage>
</organism>
<dbReference type="PANTHER" id="PTHR12873">
    <property type="entry name" value="T7-LIKE MITOCHONDRIAL DNA HELICASE"/>
    <property type="match status" value="1"/>
</dbReference>
<dbReference type="InterPro" id="IPR027417">
    <property type="entry name" value="P-loop_NTPase"/>
</dbReference>
<sequence>MYNKKTEQHYVVKDCPECHNIKNEPSNQYKLYISRASGAFICHRCGVKGSWFDFKNKLDDGHVQITKYETKPTNAEDLNVAQQKVTYQHNLLNSNNSTKQYLIQNRGITAETLQKYQVGTSQFKFLIRNEQTTSSEWKVLECVTFPMSRLDSHSKIQYTKHKIRSITNKSAMKMEPSGTALGLFGYHTIPLNATQIVITEGEYDAMAVHQCTGLPAISLPNGCRSLPVDLLPLLEKFTKIYLWMDDDIPGQQGAEKFAKKLGVSRCFIVHSNLPNQQHSILYKDANDVLLKSNIDMNELIKQAKVLPHDRIMTYGDLKNDVYREMFGMQDGSKPMNGVQSTTLPRFVNQILKGHRRGELTILTGPTGIGKTTLLSQLAIDFASQGVNTLWGSFEIKNVRLIKKMLCQYMGAEQIHERNFNEASQQFEQLPQHFMNFYGTTNVDQVLDAMEYAVYVNDVHHVLIDNLQFMLSGQGTGIERFENMDRAVEKFRKFATQHNVHITLVVHPRKVDDGHELGLSSVFGSAKATQEADNVIIIQNAKDHRFLSVKKNRFDGTIGNVPYRFDKESNRMIELTEEQVERLKAGQLEITY</sequence>
<dbReference type="SUPFAM" id="SSF56731">
    <property type="entry name" value="DNA primase core"/>
    <property type="match status" value="1"/>
</dbReference>